<dbReference type="InterPro" id="IPR027417">
    <property type="entry name" value="P-loop_NTPase"/>
</dbReference>
<comment type="similarity">
    <text evidence="2">Belongs to the ABC transporter superfamily.</text>
</comment>
<dbReference type="InterPro" id="IPR015856">
    <property type="entry name" value="ABC_transpr_CbiO/EcfA_su"/>
</dbReference>
<dbReference type="Gene3D" id="3.40.50.300">
    <property type="entry name" value="P-loop containing nucleotide triphosphate hydrolases"/>
    <property type="match status" value="2"/>
</dbReference>
<dbReference type="SUPFAM" id="SSF52540">
    <property type="entry name" value="P-loop containing nucleoside triphosphate hydrolases"/>
    <property type="match status" value="2"/>
</dbReference>
<name>A0A0B5NV16_BACTU</name>
<dbReference type="InterPro" id="IPR003439">
    <property type="entry name" value="ABC_transporter-like_ATP-bd"/>
</dbReference>
<dbReference type="GO" id="GO:0005524">
    <property type="term" value="F:ATP binding"/>
    <property type="evidence" value="ECO:0007669"/>
    <property type="project" value="UniProtKB-KW"/>
</dbReference>
<keyword evidence="3" id="KW-0813">Transport</keyword>
<feature type="domain" description="ABC transporter" evidence="9">
    <location>
        <begin position="7"/>
        <end position="245"/>
    </location>
</feature>
<keyword evidence="6 11" id="KW-0067">ATP-binding</keyword>
<comment type="subcellular location">
    <subcellularLocation>
        <location evidence="1">Cell membrane</location>
        <topology evidence="1">Peripheral membrane protein</topology>
    </subcellularLocation>
</comment>
<dbReference type="SMART" id="SM00382">
    <property type="entry name" value="AAA"/>
    <property type="match status" value="2"/>
</dbReference>
<dbReference type="InterPro" id="IPR050095">
    <property type="entry name" value="ECF_ABC_transporter_ATP-bd"/>
</dbReference>
<sequence length="553" mass="62720">MDMVAHAEINNLSFVYADENEKALQHISLSVQKGEFIALAGGSGSGKTTLLKHFKKELLPIGKRTGDTYYDGTLLENVPDLLSAQEIGMVFQNPENQLVMDTVIQELAFSLENIGLPSHIIQKRIAELISFLGFQDLLHQSVHTLSGGQKQLVNLAAVLVMQPKLLLLDEPTAQLDPIAAKEFLGLLKRINEELGITIVLSEHRLDEVIPLATRVICMNNGRIVCDGSPKTVVANMWEVEKFRPFIPQIPRLFLEWNAKDIPFTVREAQMKMNDFSAISYVNKPIVQGEKQEVILSAEHISFQYEKNSPLILRDLTVSIEKGKWVALVGKNGTGKSTLLTLLAGLQKARRGKVKWNGKVIHKIDSKERFKSIGYVSQHPYYHFTFDTVWDEVYERARELYGEQGKEIAEDTLKQFWLYSLKERHPHDCSGGEQQLLALCTTLLSKPTVLLLDEPTKGLDPWKKERVGELFRKLQKEGTTIVMATHDIEFAAKYVDQCMMLFDGAVIMNDAPKEFFSGNFFYTTSINRFIRKELPYALTWEDVYEACQNDMLHS</sequence>
<feature type="domain" description="ABC transporter" evidence="9">
    <location>
        <begin position="295"/>
        <end position="527"/>
    </location>
</feature>
<gene>
    <name evidence="10" type="primary">ccmA</name>
    <name evidence="10" type="ORF">BF38_4479</name>
    <name evidence="11" type="ORF">FOC89_30170</name>
</gene>
<dbReference type="RefSeq" id="WP_033687968.1">
    <property type="nucleotide sequence ID" value="NZ_CP009335.1"/>
</dbReference>
<dbReference type="GO" id="GO:0042626">
    <property type="term" value="F:ATPase-coupled transmembrane transporter activity"/>
    <property type="evidence" value="ECO:0007669"/>
    <property type="project" value="TreeGrafter"/>
</dbReference>
<evidence type="ECO:0000256" key="8">
    <source>
        <dbReference type="ARBA" id="ARBA00023136"/>
    </source>
</evidence>
<protein>
    <submittedName>
        <fullName evidence="11">Energy-coupling factor ABC transporter ATP-binding protein</fullName>
    </submittedName>
    <submittedName>
        <fullName evidence="10">Heme ABC exporter, ATP-binding protein CcmA</fullName>
        <ecNumber evidence="10">3.6.3.41</ecNumber>
    </submittedName>
</protein>
<evidence type="ECO:0000313" key="11">
    <source>
        <dbReference type="EMBL" id="QKH28042.1"/>
    </source>
</evidence>
<dbReference type="CDD" id="cd03226">
    <property type="entry name" value="ABC_cobalt_CbiO_domain2"/>
    <property type="match status" value="1"/>
</dbReference>
<evidence type="ECO:0000256" key="6">
    <source>
        <dbReference type="ARBA" id="ARBA00022840"/>
    </source>
</evidence>
<reference evidence="11 13" key="2">
    <citation type="submission" date="2020-05" db="EMBL/GenBank/DDBJ databases">
        <title>FDA dAtabase for Regulatory Grade micrObial Sequences (FDA-ARGOS): Supporting development and validation of Infectious Disease Dx tests.</title>
        <authorList>
            <person name="Nelson B."/>
            <person name="Plummer A."/>
            <person name="Tallon L."/>
            <person name="Sadzewicz L."/>
            <person name="Zhao X."/>
            <person name="Vavikolanu K."/>
            <person name="Mehta A."/>
            <person name="Aluvathingal J."/>
            <person name="Nadendla S."/>
            <person name="Myers T."/>
            <person name="Yan Y."/>
            <person name="Sichtig H."/>
        </authorList>
    </citation>
    <scope>NUCLEOTIDE SEQUENCE [LARGE SCALE GENOMIC DNA]</scope>
    <source>
        <strain evidence="11 13">FDAARGOS_795</strain>
    </source>
</reference>
<evidence type="ECO:0000256" key="7">
    <source>
        <dbReference type="ARBA" id="ARBA00022967"/>
    </source>
</evidence>
<reference evidence="10 12" key="1">
    <citation type="journal article" date="2015" name="Genome Announc.">
        <title>Complete genome sequences for 35 biothreat assay-relevant bacillus species.</title>
        <authorList>
            <person name="Johnson S.L."/>
            <person name="Daligault H.E."/>
            <person name="Davenport K.W."/>
            <person name="Jaissle J."/>
            <person name="Frey K.G."/>
            <person name="Ladner J.T."/>
            <person name="Broomall S.M."/>
            <person name="Bishop-Lilly K.A."/>
            <person name="Bruce D.C."/>
            <person name="Gibbons H.S."/>
            <person name="Coyne S.R."/>
            <person name="Lo C.C."/>
            <person name="Meincke L."/>
            <person name="Munk A.C."/>
            <person name="Koroleva G.I."/>
            <person name="Rosenzweig C.N."/>
            <person name="Palacios G.F."/>
            <person name="Redden C.L."/>
            <person name="Minogue T.D."/>
            <person name="Chain P.S."/>
        </authorList>
    </citation>
    <scope>NUCLEOTIDE SEQUENCE [LARGE SCALE GENOMIC DNA]</scope>
    <source>
        <strain evidence="10 12">HD1011</strain>
    </source>
</reference>
<dbReference type="Proteomes" id="UP000501107">
    <property type="component" value="Chromosome"/>
</dbReference>
<dbReference type="GO" id="GO:0016887">
    <property type="term" value="F:ATP hydrolysis activity"/>
    <property type="evidence" value="ECO:0007669"/>
    <property type="project" value="InterPro"/>
</dbReference>
<keyword evidence="7" id="KW-1278">Translocase</keyword>
<organism evidence="11 13">
    <name type="scientific">Bacillus thuringiensis</name>
    <dbReference type="NCBI Taxonomy" id="1428"/>
    <lineage>
        <taxon>Bacteria</taxon>
        <taxon>Bacillati</taxon>
        <taxon>Bacillota</taxon>
        <taxon>Bacilli</taxon>
        <taxon>Bacillales</taxon>
        <taxon>Bacillaceae</taxon>
        <taxon>Bacillus</taxon>
        <taxon>Bacillus cereus group</taxon>
    </lineage>
</organism>
<dbReference type="EMBL" id="CP053980">
    <property type="protein sequence ID" value="QKH28042.1"/>
    <property type="molecule type" value="Genomic_DNA"/>
</dbReference>
<dbReference type="PANTHER" id="PTHR43553:SF27">
    <property type="entry name" value="ENERGY-COUPLING FACTOR TRANSPORTER ATP-BINDING PROTEIN ECFA2"/>
    <property type="match status" value="1"/>
</dbReference>
<dbReference type="EMBL" id="CP009335">
    <property type="protein sequence ID" value="AJG77836.1"/>
    <property type="molecule type" value="Genomic_DNA"/>
</dbReference>
<dbReference type="NCBIfam" id="NF010167">
    <property type="entry name" value="PRK13648.1"/>
    <property type="match status" value="2"/>
</dbReference>
<proteinExistence type="inferred from homology"/>
<keyword evidence="8" id="KW-0472">Membrane</keyword>
<evidence type="ECO:0000256" key="4">
    <source>
        <dbReference type="ARBA" id="ARBA00022475"/>
    </source>
</evidence>
<evidence type="ECO:0000256" key="3">
    <source>
        <dbReference type="ARBA" id="ARBA00022448"/>
    </source>
</evidence>
<keyword evidence="5" id="KW-0547">Nucleotide-binding</keyword>
<evidence type="ECO:0000259" key="9">
    <source>
        <dbReference type="PROSITE" id="PS50893"/>
    </source>
</evidence>
<dbReference type="EC" id="3.6.3.41" evidence="10"/>
<evidence type="ECO:0000313" key="10">
    <source>
        <dbReference type="EMBL" id="AJG77836.1"/>
    </source>
</evidence>
<dbReference type="PANTHER" id="PTHR43553">
    <property type="entry name" value="HEAVY METAL TRANSPORTER"/>
    <property type="match status" value="1"/>
</dbReference>
<evidence type="ECO:0000313" key="13">
    <source>
        <dbReference type="Proteomes" id="UP000501107"/>
    </source>
</evidence>
<dbReference type="KEGG" id="btw:BF38_4479"/>
<evidence type="ECO:0000256" key="5">
    <source>
        <dbReference type="ARBA" id="ARBA00022741"/>
    </source>
</evidence>
<dbReference type="PROSITE" id="PS50893">
    <property type="entry name" value="ABC_TRANSPORTER_2"/>
    <property type="match status" value="2"/>
</dbReference>
<dbReference type="PROSITE" id="PS00211">
    <property type="entry name" value="ABC_TRANSPORTER_1"/>
    <property type="match status" value="2"/>
</dbReference>
<evidence type="ECO:0000313" key="12">
    <source>
        <dbReference type="Proteomes" id="UP000031876"/>
    </source>
</evidence>
<dbReference type="AlphaFoldDB" id="A0A0B5NV16"/>
<keyword evidence="4" id="KW-1003">Cell membrane</keyword>
<evidence type="ECO:0000256" key="1">
    <source>
        <dbReference type="ARBA" id="ARBA00004202"/>
    </source>
</evidence>
<dbReference type="Proteomes" id="UP000031876">
    <property type="component" value="Chromosome"/>
</dbReference>
<accession>A0A0B5NV16</accession>
<dbReference type="GO" id="GO:0043190">
    <property type="term" value="C:ATP-binding cassette (ABC) transporter complex"/>
    <property type="evidence" value="ECO:0007669"/>
    <property type="project" value="TreeGrafter"/>
</dbReference>
<dbReference type="InterPro" id="IPR017871">
    <property type="entry name" value="ABC_transporter-like_CS"/>
</dbReference>
<evidence type="ECO:0000256" key="2">
    <source>
        <dbReference type="ARBA" id="ARBA00005417"/>
    </source>
</evidence>
<dbReference type="CDD" id="cd03225">
    <property type="entry name" value="ABC_cobalt_CbiO_domain1"/>
    <property type="match status" value="1"/>
</dbReference>
<keyword evidence="10" id="KW-0378">Hydrolase</keyword>
<dbReference type="Pfam" id="PF00005">
    <property type="entry name" value="ABC_tran"/>
    <property type="match status" value="2"/>
</dbReference>
<dbReference type="InterPro" id="IPR003593">
    <property type="entry name" value="AAA+_ATPase"/>
</dbReference>